<dbReference type="AlphaFoldDB" id="A0A2D2LSB9"/>
<dbReference type="Pfam" id="PF04940">
    <property type="entry name" value="BLUF"/>
    <property type="match status" value="1"/>
</dbReference>
<keyword evidence="1" id="KW-0472">Membrane</keyword>
<evidence type="ECO:0000259" key="2">
    <source>
        <dbReference type="PROSITE" id="PS50925"/>
    </source>
</evidence>
<evidence type="ECO:0000256" key="1">
    <source>
        <dbReference type="SAM" id="Phobius"/>
    </source>
</evidence>
<feature type="domain" description="BLUF" evidence="2">
    <location>
        <begin position="3"/>
        <end position="96"/>
    </location>
</feature>
<dbReference type="EMBL" id="CP024443">
    <property type="protein sequence ID" value="ATR77916.1"/>
    <property type="molecule type" value="Genomic_DNA"/>
</dbReference>
<organism evidence="3 4">
    <name type="scientific">Faucicola osloensis</name>
    <name type="common">Moraxella osloensis</name>
    <dbReference type="NCBI Taxonomy" id="34062"/>
    <lineage>
        <taxon>Bacteria</taxon>
        <taxon>Pseudomonadati</taxon>
        <taxon>Pseudomonadota</taxon>
        <taxon>Gammaproteobacteria</taxon>
        <taxon>Moraxellales</taxon>
        <taxon>Moraxellaceae</taxon>
        <taxon>Faucicola</taxon>
    </lineage>
</organism>
<dbReference type="RefSeq" id="WP_100269293.1">
    <property type="nucleotide sequence ID" value="NZ_CP024443.1"/>
</dbReference>
<feature type="transmembrane region" description="Helical" evidence="1">
    <location>
        <begin position="172"/>
        <end position="193"/>
    </location>
</feature>
<keyword evidence="1" id="KW-1133">Transmembrane helix</keyword>
<sequence length="217" mass="25344">MSVFYLIYTSKITLQASLHTMTLPDIYRQSVARNTQANVNSVLFLKQGNFLQYMEGSERTITQLFDKIKADKRHKNIHVIEQGEVPNALFGHWKMHCINLDRVSDMDDVDDISPLLDYFETAQFDCASVPRLLADVENYYRSGKWQRHQHTNFDKGSYSHAKLRRLGFKHRYFLWIQLGFLLVFLFLVIYWLFQNRVHLAALNHPLSALTGFLAAAL</sequence>
<reference evidence="4" key="1">
    <citation type="submission" date="2017-11" db="EMBL/GenBank/DDBJ databases">
        <title>Complete genome sequence of Moraxella osloensis NP7 isolated from human skin.</title>
        <authorList>
            <person name="Lee K."/>
            <person name="Lim J.Y."/>
            <person name="Hwang I."/>
        </authorList>
    </citation>
    <scope>NUCLEOTIDE SEQUENCE [LARGE SCALE GENOMIC DNA]</scope>
    <source>
        <strain evidence="4">NP7</strain>
    </source>
</reference>
<dbReference type="InterPro" id="IPR007024">
    <property type="entry name" value="BLUF_domain"/>
</dbReference>
<dbReference type="GO" id="GO:0009882">
    <property type="term" value="F:blue light photoreceptor activity"/>
    <property type="evidence" value="ECO:0007669"/>
    <property type="project" value="InterPro"/>
</dbReference>
<dbReference type="SMART" id="SM01034">
    <property type="entry name" value="BLUF"/>
    <property type="match status" value="1"/>
</dbReference>
<evidence type="ECO:0000313" key="3">
    <source>
        <dbReference type="EMBL" id="ATR77916.1"/>
    </source>
</evidence>
<name>A0A2D2LSB9_FAUOS</name>
<accession>A0A2D2LSB9</accession>
<dbReference type="PROSITE" id="PS50925">
    <property type="entry name" value="BLUF"/>
    <property type="match status" value="1"/>
</dbReference>
<dbReference type="Proteomes" id="UP000229340">
    <property type="component" value="Chromosome"/>
</dbReference>
<proteinExistence type="predicted"/>
<evidence type="ECO:0000313" key="4">
    <source>
        <dbReference type="Proteomes" id="UP000229340"/>
    </source>
</evidence>
<protein>
    <recommendedName>
        <fullName evidence="2">BLUF domain-containing protein</fullName>
    </recommendedName>
</protein>
<dbReference type="Gene3D" id="3.30.70.100">
    <property type="match status" value="1"/>
</dbReference>
<keyword evidence="1" id="KW-0812">Transmembrane</keyword>
<dbReference type="GO" id="GO:0071949">
    <property type="term" value="F:FAD binding"/>
    <property type="evidence" value="ECO:0007669"/>
    <property type="project" value="InterPro"/>
</dbReference>
<gene>
    <name evidence="3" type="ORF">NP7_00620</name>
</gene>
<dbReference type="InterPro" id="IPR036046">
    <property type="entry name" value="Acylphosphatase-like_dom_sf"/>
</dbReference>
<dbReference type="SUPFAM" id="SSF54975">
    <property type="entry name" value="Acylphosphatase/BLUF domain-like"/>
    <property type="match status" value="1"/>
</dbReference>